<dbReference type="GO" id="GO:0046914">
    <property type="term" value="F:transition metal ion binding"/>
    <property type="evidence" value="ECO:0007669"/>
    <property type="project" value="TreeGrafter"/>
</dbReference>
<feature type="domain" description="CusB-like beta-barrel" evidence="6">
    <location>
        <begin position="245"/>
        <end position="316"/>
    </location>
</feature>
<evidence type="ECO:0000313" key="8">
    <source>
        <dbReference type="EMBL" id="GGG88356.1"/>
    </source>
</evidence>
<feature type="domain" description="CusB-like barrel-sandwich hybrid" evidence="5">
    <location>
        <begin position="124"/>
        <end position="240"/>
    </location>
</feature>
<dbReference type="GO" id="GO:0022857">
    <property type="term" value="F:transmembrane transporter activity"/>
    <property type="evidence" value="ECO:0007669"/>
    <property type="project" value="InterPro"/>
</dbReference>
<dbReference type="InterPro" id="IPR021782">
    <property type="entry name" value="DUF3347"/>
</dbReference>
<dbReference type="InterPro" id="IPR058649">
    <property type="entry name" value="CzcB_C"/>
</dbReference>
<sequence>MKKYSTYIAILAFGLLLGWWFFGSSSSNQTHPDHEEATAKNEFWTCSMHPQIMQPEAGDCPICGMDLIVAEANADGLSIHQFKLTNNAMALANIQTSVVGQNAEQSNSLKITGKIVENEETTETLSAHYNGRVEKLFINFVGEKIKKGQAVAEVYSAELVNAQQELLTAYALRAEQPNLYKAVQNKFKNWEIHQNQLDEIIRTGVIKNSFTLYAHASGTVSEIFVNQGGHIANGMPIFKLAKLQSVWAVFDLYERQLGQFSVGQKIAVGTQAFPNKTYQASIAFIQPALDSKTRTVAMRVVLQNKDELLKPGMFVEGVALLDTSKNTEISIPTTAVLWTGKRSVVYLKTAAETPVFELREVQLGLQSGNSYPVISGLNTGDEIVTNGTFTVDAAAQLQGKKSMMNQQENSAAVNSKDSPIAGLERKEVSAEFQQQLAVAFNAYIQLKDALVLDKAVTAVEAEPFLNALSKVSMNLLTSSSDHTQWMGYAKHMKTAANLILNSDDLGVQRNEFRQLSNNMINAVQLFGIQKKVYKQFCPMANNDKGAYWLSLDAAVKNPYYGAAMLNCGEVKEIIN</sequence>
<dbReference type="SUPFAM" id="SSF111369">
    <property type="entry name" value="HlyD-like secretion proteins"/>
    <property type="match status" value="1"/>
</dbReference>
<dbReference type="AlphaFoldDB" id="A0A917HT15"/>
<dbReference type="Pfam" id="PF25919">
    <property type="entry name" value="BSH_CusB"/>
    <property type="match status" value="1"/>
</dbReference>
<dbReference type="EMBL" id="BMJW01000001">
    <property type="protein sequence ID" value="GGG88356.1"/>
    <property type="molecule type" value="Genomic_DNA"/>
</dbReference>
<evidence type="ECO:0000259" key="3">
    <source>
        <dbReference type="Pfam" id="PF11827"/>
    </source>
</evidence>
<dbReference type="FunFam" id="2.40.30.170:FF:000010">
    <property type="entry name" value="Efflux RND transporter periplasmic adaptor subunit"/>
    <property type="match status" value="1"/>
</dbReference>
<evidence type="ECO:0008006" key="10">
    <source>
        <dbReference type="Google" id="ProtNLM"/>
    </source>
</evidence>
<dbReference type="Pfam" id="PF25954">
    <property type="entry name" value="Beta-barrel_RND_2"/>
    <property type="match status" value="1"/>
</dbReference>
<dbReference type="PANTHER" id="PTHR30097:SF4">
    <property type="entry name" value="SLR6042 PROTEIN"/>
    <property type="match status" value="1"/>
</dbReference>
<dbReference type="Pfam" id="PF25975">
    <property type="entry name" value="CzcB_C"/>
    <property type="match status" value="1"/>
</dbReference>
<proteinExistence type="inferred from homology"/>
<reference evidence="8" key="2">
    <citation type="submission" date="2020-09" db="EMBL/GenBank/DDBJ databases">
        <authorList>
            <person name="Sun Q."/>
            <person name="Zhou Y."/>
        </authorList>
    </citation>
    <scope>NUCLEOTIDE SEQUENCE</scope>
    <source>
        <strain evidence="8">CGMCC 1.15763</strain>
    </source>
</reference>
<feature type="domain" description="Heavy metal binding" evidence="4">
    <location>
        <begin position="43"/>
        <end position="68"/>
    </location>
</feature>
<dbReference type="Pfam" id="PF11827">
    <property type="entry name" value="DUF3347"/>
    <property type="match status" value="1"/>
</dbReference>
<protein>
    <recommendedName>
        <fullName evidence="10">Membrane fusion protein, Cu(I)/Ag(I) efflux system</fullName>
    </recommendedName>
</protein>
<organism evidence="8 9">
    <name type="scientific">Polaribacter pacificus</name>
    <dbReference type="NCBI Taxonomy" id="1775173"/>
    <lineage>
        <taxon>Bacteria</taxon>
        <taxon>Pseudomonadati</taxon>
        <taxon>Bacteroidota</taxon>
        <taxon>Flavobacteriia</taxon>
        <taxon>Flavobacteriales</taxon>
        <taxon>Flavobacteriaceae</taxon>
    </lineage>
</organism>
<dbReference type="GO" id="GO:0030288">
    <property type="term" value="C:outer membrane-bounded periplasmic space"/>
    <property type="evidence" value="ECO:0007669"/>
    <property type="project" value="TreeGrafter"/>
</dbReference>
<evidence type="ECO:0000256" key="1">
    <source>
        <dbReference type="ARBA" id="ARBA00009477"/>
    </source>
</evidence>
<evidence type="ECO:0000259" key="7">
    <source>
        <dbReference type="Pfam" id="PF25975"/>
    </source>
</evidence>
<dbReference type="InterPro" id="IPR051909">
    <property type="entry name" value="MFP_Cation_Efflux"/>
</dbReference>
<feature type="domain" description="DUF3347" evidence="3">
    <location>
        <begin position="440"/>
        <end position="530"/>
    </location>
</feature>
<comment type="similarity">
    <text evidence="1">Belongs to the membrane fusion protein (MFP) (TC 8.A.1) family.</text>
</comment>
<dbReference type="InterPro" id="IPR058792">
    <property type="entry name" value="Beta-barrel_RND_2"/>
</dbReference>
<evidence type="ECO:0000313" key="9">
    <source>
        <dbReference type="Proteomes" id="UP000633278"/>
    </source>
</evidence>
<dbReference type="Gene3D" id="2.40.30.170">
    <property type="match status" value="1"/>
</dbReference>
<dbReference type="PANTHER" id="PTHR30097">
    <property type="entry name" value="CATION EFFLUX SYSTEM PROTEIN CUSB"/>
    <property type="match status" value="1"/>
</dbReference>
<dbReference type="Gene3D" id="2.40.420.20">
    <property type="match status" value="1"/>
</dbReference>
<name>A0A917HT15_9FLAO</name>
<dbReference type="GO" id="GO:0060003">
    <property type="term" value="P:copper ion export"/>
    <property type="evidence" value="ECO:0007669"/>
    <property type="project" value="TreeGrafter"/>
</dbReference>
<dbReference type="Proteomes" id="UP000633278">
    <property type="component" value="Unassembled WGS sequence"/>
</dbReference>
<accession>A0A917HT15</accession>
<evidence type="ECO:0000259" key="6">
    <source>
        <dbReference type="Pfam" id="PF25954"/>
    </source>
</evidence>
<dbReference type="InterPro" id="IPR045800">
    <property type="entry name" value="HMBD"/>
</dbReference>
<comment type="caution">
    <text evidence="8">The sequence shown here is derived from an EMBL/GenBank/DDBJ whole genome shotgun (WGS) entry which is preliminary data.</text>
</comment>
<dbReference type="Pfam" id="PF19335">
    <property type="entry name" value="HMBD"/>
    <property type="match status" value="1"/>
</dbReference>
<reference evidence="8" key="1">
    <citation type="journal article" date="2014" name="Int. J. Syst. Evol. Microbiol.">
        <title>Complete genome sequence of Corynebacterium casei LMG S-19264T (=DSM 44701T), isolated from a smear-ripened cheese.</title>
        <authorList>
            <consortium name="US DOE Joint Genome Institute (JGI-PGF)"/>
            <person name="Walter F."/>
            <person name="Albersmeier A."/>
            <person name="Kalinowski J."/>
            <person name="Ruckert C."/>
        </authorList>
    </citation>
    <scope>NUCLEOTIDE SEQUENCE</scope>
    <source>
        <strain evidence="8">CGMCC 1.15763</strain>
    </source>
</reference>
<feature type="domain" description="CzcB-like C-terminal circularly permuted SH3-like" evidence="7">
    <location>
        <begin position="329"/>
        <end position="391"/>
    </location>
</feature>
<dbReference type="RefSeq" id="WP_188597291.1">
    <property type="nucleotide sequence ID" value="NZ_BMJW01000001.1"/>
</dbReference>
<evidence type="ECO:0000259" key="5">
    <source>
        <dbReference type="Pfam" id="PF25919"/>
    </source>
</evidence>
<keyword evidence="9" id="KW-1185">Reference proteome</keyword>
<dbReference type="GO" id="GO:0015679">
    <property type="term" value="P:plasma membrane copper ion transport"/>
    <property type="evidence" value="ECO:0007669"/>
    <property type="project" value="TreeGrafter"/>
</dbReference>
<dbReference type="NCBIfam" id="TIGR01730">
    <property type="entry name" value="RND_mfp"/>
    <property type="match status" value="1"/>
</dbReference>
<dbReference type="InterPro" id="IPR006143">
    <property type="entry name" value="RND_pump_MFP"/>
</dbReference>
<gene>
    <name evidence="8" type="ORF">GCM10011416_00770</name>
</gene>
<keyword evidence="2" id="KW-0813">Transport</keyword>
<evidence type="ECO:0000256" key="2">
    <source>
        <dbReference type="ARBA" id="ARBA00022448"/>
    </source>
</evidence>
<evidence type="ECO:0000259" key="4">
    <source>
        <dbReference type="Pfam" id="PF19335"/>
    </source>
</evidence>
<dbReference type="InterPro" id="IPR058790">
    <property type="entry name" value="BSH_CusB"/>
</dbReference>
<dbReference type="GO" id="GO:0016020">
    <property type="term" value="C:membrane"/>
    <property type="evidence" value="ECO:0007669"/>
    <property type="project" value="InterPro"/>
</dbReference>